<dbReference type="PANTHER" id="PTHR37984">
    <property type="entry name" value="PROTEIN CBG26694"/>
    <property type="match status" value="1"/>
</dbReference>
<evidence type="ECO:0000259" key="1">
    <source>
        <dbReference type="PROSITE" id="PS50994"/>
    </source>
</evidence>
<proteinExistence type="predicted"/>
<keyword evidence="3" id="KW-1185">Reference proteome</keyword>
<protein>
    <recommendedName>
        <fullName evidence="1">Integrase catalytic domain-containing protein</fullName>
    </recommendedName>
</protein>
<dbReference type="AlphaFoldDB" id="A0A9Q1FS73"/>
<dbReference type="InterPro" id="IPR012337">
    <property type="entry name" value="RNaseH-like_sf"/>
</dbReference>
<name>A0A9Q1FS73_SYNKA</name>
<organism evidence="2 3">
    <name type="scientific">Synaphobranchus kaupii</name>
    <name type="common">Kaup's arrowtooth eel</name>
    <dbReference type="NCBI Taxonomy" id="118154"/>
    <lineage>
        <taxon>Eukaryota</taxon>
        <taxon>Metazoa</taxon>
        <taxon>Chordata</taxon>
        <taxon>Craniata</taxon>
        <taxon>Vertebrata</taxon>
        <taxon>Euteleostomi</taxon>
        <taxon>Actinopterygii</taxon>
        <taxon>Neopterygii</taxon>
        <taxon>Teleostei</taxon>
        <taxon>Anguilliformes</taxon>
        <taxon>Synaphobranchidae</taxon>
        <taxon>Synaphobranchus</taxon>
    </lineage>
</organism>
<dbReference type="PROSITE" id="PS50994">
    <property type="entry name" value="INTEGRASE"/>
    <property type="match status" value="1"/>
</dbReference>
<dbReference type="PANTHER" id="PTHR37984:SF9">
    <property type="entry name" value="INTEGRASE CATALYTIC DOMAIN-CONTAINING PROTEIN"/>
    <property type="match status" value="1"/>
</dbReference>
<evidence type="ECO:0000313" key="3">
    <source>
        <dbReference type="Proteomes" id="UP001152622"/>
    </source>
</evidence>
<dbReference type="Pfam" id="PF00665">
    <property type="entry name" value="rve"/>
    <property type="match status" value="1"/>
</dbReference>
<dbReference type="InterPro" id="IPR050951">
    <property type="entry name" value="Retrovirus_Pol_polyprotein"/>
</dbReference>
<dbReference type="Gene3D" id="3.30.420.10">
    <property type="entry name" value="Ribonuclease H-like superfamily/Ribonuclease H"/>
    <property type="match status" value="1"/>
</dbReference>
<reference evidence="2" key="1">
    <citation type="journal article" date="2023" name="Science">
        <title>Genome structures resolve the early diversification of teleost fishes.</title>
        <authorList>
            <person name="Parey E."/>
            <person name="Louis A."/>
            <person name="Montfort J."/>
            <person name="Bouchez O."/>
            <person name="Roques C."/>
            <person name="Iampietro C."/>
            <person name="Lluch J."/>
            <person name="Castinel A."/>
            <person name="Donnadieu C."/>
            <person name="Desvignes T."/>
            <person name="Floi Bucao C."/>
            <person name="Jouanno E."/>
            <person name="Wen M."/>
            <person name="Mejri S."/>
            <person name="Dirks R."/>
            <person name="Jansen H."/>
            <person name="Henkel C."/>
            <person name="Chen W.J."/>
            <person name="Zahm M."/>
            <person name="Cabau C."/>
            <person name="Klopp C."/>
            <person name="Thompson A.W."/>
            <person name="Robinson-Rechavi M."/>
            <person name="Braasch I."/>
            <person name="Lecointre G."/>
            <person name="Bobe J."/>
            <person name="Postlethwait J.H."/>
            <person name="Berthelot C."/>
            <person name="Roest Crollius H."/>
            <person name="Guiguen Y."/>
        </authorList>
    </citation>
    <scope>NUCLEOTIDE SEQUENCE</scope>
    <source>
        <strain evidence="2">WJC10195</strain>
    </source>
</reference>
<dbReference type="OrthoDB" id="9386368at2759"/>
<accession>A0A9Q1FS73</accession>
<dbReference type="InterPro" id="IPR036397">
    <property type="entry name" value="RNaseH_sf"/>
</dbReference>
<sequence length="274" mass="30877">MAVTAIQISQPDPFDFSNTAEWPRGLDDLPPNVLRFRLRLLSKEQSHDDQQLEKNVQVFVDSIVASLPVTEARLKQIQEAQAVDETCRAVTQLCLSGWPEKDAVGKEIKPCWHVRDYFSRYVDVAYLRVTSSEVTVNAIKEAFARRGIPEMLVSDNGPQFVSEAFRQFAKDYNFTHTTSSPRYPQANGDCSWGDAYIPPYPRPLESLLLNDRIYRSSERRMRRGVSARLGTMIAAMVVIPSPSFNAASLVLPWLRCRSSSHTKILPGGDREGDA</sequence>
<feature type="domain" description="Integrase catalytic" evidence="1">
    <location>
        <begin position="64"/>
        <end position="188"/>
    </location>
</feature>
<dbReference type="SUPFAM" id="SSF53098">
    <property type="entry name" value="Ribonuclease H-like"/>
    <property type="match status" value="1"/>
</dbReference>
<dbReference type="GO" id="GO:0003676">
    <property type="term" value="F:nucleic acid binding"/>
    <property type="evidence" value="ECO:0007669"/>
    <property type="project" value="InterPro"/>
</dbReference>
<dbReference type="InterPro" id="IPR001584">
    <property type="entry name" value="Integrase_cat-core"/>
</dbReference>
<dbReference type="EMBL" id="JAINUF010000004">
    <property type="protein sequence ID" value="KAJ8365231.1"/>
    <property type="molecule type" value="Genomic_DNA"/>
</dbReference>
<gene>
    <name evidence="2" type="ORF">SKAU_G00140620</name>
</gene>
<evidence type="ECO:0000313" key="2">
    <source>
        <dbReference type="EMBL" id="KAJ8365231.1"/>
    </source>
</evidence>
<comment type="caution">
    <text evidence="2">The sequence shown here is derived from an EMBL/GenBank/DDBJ whole genome shotgun (WGS) entry which is preliminary data.</text>
</comment>
<dbReference type="Proteomes" id="UP001152622">
    <property type="component" value="Chromosome 4"/>
</dbReference>
<dbReference type="GO" id="GO:0015074">
    <property type="term" value="P:DNA integration"/>
    <property type="evidence" value="ECO:0007669"/>
    <property type="project" value="InterPro"/>
</dbReference>